<dbReference type="Gene3D" id="2.60.120.1160">
    <property type="match status" value="1"/>
</dbReference>
<reference evidence="3 4" key="1">
    <citation type="submission" date="2012-05" db="EMBL/GenBank/DDBJ databases">
        <title>Recombination and specialization in a pathogen metapopulation.</title>
        <authorList>
            <person name="Gardiner A."/>
            <person name="Kemen E."/>
            <person name="Schultz-Larsen T."/>
            <person name="MacLean D."/>
            <person name="Van Oosterhout C."/>
            <person name="Jones J.D.G."/>
        </authorList>
    </citation>
    <scope>NUCLEOTIDE SEQUENCE [LARGE SCALE GENOMIC DNA]</scope>
    <source>
        <strain evidence="3 4">Ac Nc2</strain>
    </source>
</reference>
<dbReference type="Pfam" id="PF18271">
    <property type="entry name" value="GH131_N"/>
    <property type="match status" value="1"/>
</dbReference>
<dbReference type="PANTHER" id="PTHR34612:SF6">
    <property type="entry name" value="GLYCOSIDE HYDROLASE 131 CATALYTIC N-TERMINAL DOMAIN-CONTAINING PROTEIN"/>
    <property type="match status" value="1"/>
</dbReference>
<gene>
    <name evidence="3" type="ORF">BN9_103480</name>
</gene>
<dbReference type="AlphaFoldDB" id="A0A024GQB9"/>
<organism evidence="3 4">
    <name type="scientific">Albugo candida</name>
    <dbReference type="NCBI Taxonomy" id="65357"/>
    <lineage>
        <taxon>Eukaryota</taxon>
        <taxon>Sar</taxon>
        <taxon>Stramenopiles</taxon>
        <taxon>Oomycota</taxon>
        <taxon>Peronosporomycetes</taxon>
        <taxon>Albuginales</taxon>
        <taxon>Albuginaceae</taxon>
        <taxon>Albugo</taxon>
    </lineage>
</organism>
<protein>
    <recommendedName>
        <fullName evidence="2">Glycoside hydrolase 131 catalytic N-terminal domain-containing protein</fullName>
    </recommendedName>
</protein>
<dbReference type="OrthoDB" id="120072at2759"/>
<dbReference type="Proteomes" id="UP000053237">
    <property type="component" value="Unassembled WGS sequence"/>
</dbReference>
<dbReference type="InterPro" id="IPR041524">
    <property type="entry name" value="GH131_N"/>
</dbReference>
<keyword evidence="1" id="KW-0732">Signal</keyword>
<feature type="signal peptide" evidence="1">
    <location>
        <begin position="1"/>
        <end position="18"/>
    </location>
</feature>
<dbReference type="EMBL" id="CAIX01000272">
    <property type="protein sequence ID" value="CCI49094.1"/>
    <property type="molecule type" value="Genomic_DNA"/>
</dbReference>
<keyword evidence="4" id="KW-1185">Reference proteome</keyword>
<evidence type="ECO:0000313" key="4">
    <source>
        <dbReference type="Proteomes" id="UP000053237"/>
    </source>
</evidence>
<comment type="caution">
    <text evidence="3">The sequence shown here is derived from an EMBL/GenBank/DDBJ whole genome shotgun (WGS) entry which is preliminary data.</text>
</comment>
<evidence type="ECO:0000256" key="1">
    <source>
        <dbReference type="SAM" id="SignalP"/>
    </source>
</evidence>
<dbReference type="InParanoid" id="A0A024GQB9"/>
<dbReference type="PANTHER" id="PTHR34612">
    <property type="entry name" value="GH131_N DOMAIN-CONTAINING PROTEIN"/>
    <property type="match status" value="1"/>
</dbReference>
<accession>A0A024GQB9</accession>
<evidence type="ECO:0000313" key="3">
    <source>
        <dbReference type="EMBL" id="CCI49094.1"/>
    </source>
</evidence>
<evidence type="ECO:0000259" key="2">
    <source>
        <dbReference type="Pfam" id="PF18271"/>
    </source>
</evidence>
<dbReference type="STRING" id="65357.A0A024GQB9"/>
<sequence length="220" mass="25664">MKITTLLPAAFLITSIAAQVPLPFNGSFNGLTIATLSTKYMLHIFLDEQNVNKRKLEDYLSLDIEPRHLRHSTSEAVLQIKVDDKSTFRNQTEFRRSDIMQILATKKTTWIEFSLNVPVKFHNKTIDWQVAFPENHCWEVRVQQTDVDNAELQILSNRSYGSPIWKTKLRARIWYNFGIFVDENQTTFYVSENDAELKLWPRIPMHATSPIKTLKSFMLD</sequence>
<proteinExistence type="predicted"/>
<name>A0A024GQB9_9STRA</name>
<feature type="domain" description="Glycoside hydrolase 131 catalytic N-terminal" evidence="2">
    <location>
        <begin position="23"/>
        <end position="199"/>
    </location>
</feature>
<feature type="chain" id="PRO_5001532603" description="Glycoside hydrolase 131 catalytic N-terminal domain-containing protein" evidence="1">
    <location>
        <begin position="19"/>
        <end position="220"/>
    </location>
</feature>